<feature type="binding site" evidence="7">
    <location>
        <begin position="88"/>
        <end position="90"/>
    </location>
    <ligand>
        <name>FMN</name>
        <dbReference type="ChEBI" id="CHEBI:58210"/>
    </ligand>
</feature>
<feature type="active site" description="Proton acceptor" evidence="6">
    <location>
        <position position="286"/>
    </location>
</feature>
<dbReference type="InterPro" id="IPR012133">
    <property type="entry name" value="Alpha-hydoxy_acid_DH_FMN"/>
</dbReference>
<dbReference type="Proteomes" id="UP000032578">
    <property type="component" value="Unassembled WGS sequence"/>
</dbReference>
<feature type="binding site" evidence="7">
    <location>
        <position position="175"/>
    </location>
    <ligand>
        <name>glyoxylate</name>
        <dbReference type="ChEBI" id="CHEBI:36655"/>
    </ligand>
</feature>
<dbReference type="RefSeq" id="WP_044631866.1">
    <property type="nucleotide sequence ID" value="NZ_JTDW01000004.1"/>
</dbReference>
<proteinExistence type="inferred from homology"/>
<evidence type="ECO:0000256" key="4">
    <source>
        <dbReference type="ARBA" id="ARBA00023002"/>
    </source>
</evidence>
<feature type="binding site" evidence="7">
    <location>
        <position position="117"/>
    </location>
    <ligand>
        <name>FMN</name>
        <dbReference type="ChEBI" id="CHEBI:58210"/>
    </ligand>
</feature>
<comment type="similarity">
    <text evidence="5">Belongs to the FMN-dependent alpha-hydroxy acid dehydrogenase family.</text>
</comment>
<dbReference type="PANTHER" id="PTHR10578:SF107">
    <property type="entry name" value="2-HYDROXYACID OXIDASE 1"/>
    <property type="match status" value="1"/>
</dbReference>
<dbReference type="InterPro" id="IPR013785">
    <property type="entry name" value="Aldolase_TIM"/>
</dbReference>
<dbReference type="PATRIC" id="fig|1435349.4.peg.1977"/>
<protein>
    <submittedName>
        <fullName evidence="9">Lactate dehydrogenase</fullName>
    </submittedName>
</protein>
<feature type="binding site" evidence="7">
    <location>
        <begin position="340"/>
        <end position="341"/>
    </location>
    <ligand>
        <name>FMN</name>
        <dbReference type="ChEBI" id="CHEBI:58210"/>
    </ligand>
</feature>
<dbReference type="GO" id="GO:0009060">
    <property type="term" value="P:aerobic respiration"/>
    <property type="evidence" value="ECO:0007669"/>
    <property type="project" value="TreeGrafter"/>
</dbReference>
<comment type="caution">
    <text evidence="9">The sequence shown here is derived from an EMBL/GenBank/DDBJ whole genome shotgun (WGS) entry which is preliminary data.</text>
</comment>
<sequence length="388" mass="43273">MAKQKKEIKINSKYPSVTDLRNRAKKKMPKFAFEYLDGGCNEDINLDKNRLDIQKVELMPQYLSKFDNSDLRTELFGHTYDAPFGIAPVGLQGLMWPNSPEILAKAAFEHNIPFILSTVTTSSIERIAEITEGKSWFQLYHPAEEKVKRDLLDRSAAAGTDVLVILADVPTFGYRPRDVRNGLAMPPSMSVKNIIEVFKKPDWAIQTLIHGQPAFKTLEPYMPKGLNLKKLGEFMDATFSGRLNQDRIASIREQWKGKLVIKGVVSEEDTEKAISLGVDGLIVSNHGGRQLDAGQSTIVPMTHLAKKYKDKIKIMVDSGLRGGPDIARAIASGAEFTFMGRSFMYGVGALGKEGGNHTISLMKREFQQVMEQVCCEKVGDLPNHIITK</sequence>
<accession>A0A0D7WA11</accession>
<dbReference type="InterPro" id="IPR000262">
    <property type="entry name" value="FMN-dep_DH"/>
</dbReference>
<evidence type="ECO:0000256" key="5">
    <source>
        <dbReference type="ARBA" id="ARBA00024042"/>
    </source>
</evidence>
<feature type="binding site" evidence="7">
    <location>
        <position position="286"/>
    </location>
    <ligand>
        <name>glyoxylate</name>
        <dbReference type="ChEBI" id="CHEBI:36655"/>
    </ligand>
</feature>
<evidence type="ECO:0000313" key="9">
    <source>
        <dbReference type="EMBL" id="KJD36005.1"/>
    </source>
</evidence>
<feature type="binding site" evidence="7">
    <location>
        <begin position="317"/>
        <end position="321"/>
    </location>
    <ligand>
        <name>FMN</name>
        <dbReference type="ChEBI" id="CHEBI:58210"/>
    </ligand>
</feature>
<feature type="binding site" evidence="7">
    <location>
        <position position="35"/>
    </location>
    <ligand>
        <name>glyoxylate</name>
        <dbReference type="ChEBI" id="CHEBI:36655"/>
    </ligand>
</feature>
<comment type="cofactor">
    <cofactor evidence="1">
        <name>FMN</name>
        <dbReference type="ChEBI" id="CHEBI:58210"/>
    </cofactor>
</comment>
<dbReference type="InterPro" id="IPR037396">
    <property type="entry name" value="FMN_HAD"/>
</dbReference>
<dbReference type="Pfam" id="PF01070">
    <property type="entry name" value="FMN_dh"/>
    <property type="match status" value="1"/>
</dbReference>
<evidence type="ECO:0000256" key="7">
    <source>
        <dbReference type="PIRSR" id="PIRSR000138-2"/>
    </source>
</evidence>
<dbReference type="EMBL" id="JTDW01000004">
    <property type="protein sequence ID" value="KJD36005.1"/>
    <property type="molecule type" value="Genomic_DNA"/>
</dbReference>
<evidence type="ECO:0000313" key="10">
    <source>
        <dbReference type="Proteomes" id="UP000032578"/>
    </source>
</evidence>
<evidence type="ECO:0000259" key="8">
    <source>
        <dbReference type="PROSITE" id="PS51349"/>
    </source>
</evidence>
<dbReference type="GO" id="GO:0005886">
    <property type="term" value="C:plasma membrane"/>
    <property type="evidence" value="ECO:0007669"/>
    <property type="project" value="TreeGrafter"/>
</dbReference>
<organism evidence="9 10">
    <name type="scientific">Neotamlana sedimentorum</name>
    <dbReference type="NCBI Taxonomy" id="1435349"/>
    <lineage>
        <taxon>Bacteria</taxon>
        <taxon>Pseudomonadati</taxon>
        <taxon>Bacteroidota</taxon>
        <taxon>Flavobacteriia</taxon>
        <taxon>Flavobacteriales</taxon>
        <taxon>Flavobacteriaceae</taxon>
        <taxon>Neotamlana</taxon>
    </lineage>
</organism>
<gene>
    <name evidence="9" type="ORF">PW52_05135</name>
</gene>
<evidence type="ECO:0000256" key="3">
    <source>
        <dbReference type="ARBA" id="ARBA00022643"/>
    </source>
</evidence>
<dbReference type="CDD" id="cd02809">
    <property type="entry name" value="alpha_hydroxyacid_oxid_FMN"/>
    <property type="match status" value="1"/>
</dbReference>
<keyword evidence="2 7" id="KW-0285">Flavoprotein</keyword>
<dbReference type="STRING" id="1435349.PW52_05135"/>
<feature type="binding site" evidence="7">
    <location>
        <position position="284"/>
    </location>
    <ligand>
        <name>FMN</name>
        <dbReference type="ChEBI" id="CHEBI:58210"/>
    </ligand>
</feature>
<dbReference type="PROSITE" id="PS00557">
    <property type="entry name" value="FMN_HYDROXY_ACID_DH_1"/>
    <property type="match status" value="1"/>
</dbReference>
<keyword evidence="10" id="KW-1185">Reference proteome</keyword>
<reference evidence="9 10" key="1">
    <citation type="submission" date="2014-11" db="EMBL/GenBank/DDBJ databases">
        <title>Tamlana sedimentorum sp. nov., isolated from shallow sand sediments of the Sea of Japan.</title>
        <authorList>
            <person name="Romanenko L.A."/>
        </authorList>
    </citation>
    <scope>NUCLEOTIDE SEQUENCE [LARGE SCALE GENOMIC DNA]</scope>
    <source>
        <strain evidence="9 10">JCM 19808</strain>
    </source>
</reference>
<feature type="binding site" evidence="7">
    <location>
        <position position="262"/>
    </location>
    <ligand>
        <name>FMN</name>
        <dbReference type="ChEBI" id="CHEBI:58210"/>
    </ligand>
</feature>
<evidence type="ECO:0000256" key="2">
    <source>
        <dbReference type="ARBA" id="ARBA00022630"/>
    </source>
</evidence>
<dbReference type="Gene3D" id="3.20.20.70">
    <property type="entry name" value="Aldolase class I"/>
    <property type="match status" value="1"/>
</dbReference>
<dbReference type="PROSITE" id="PS51349">
    <property type="entry name" value="FMN_HYDROXY_ACID_DH_2"/>
    <property type="match status" value="1"/>
</dbReference>
<feature type="binding site" evidence="7">
    <location>
        <position position="289"/>
    </location>
    <ligand>
        <name>glyoxylate</name>
        <dbReference type="ChEBI" id="CHEBI:36655"/>
    </ligand>
</feature>
<dbReference type="SUPFAM" id="SSF51395">
    <property type="entry name" value="FMN-linked oxidoreductases"/>
    <property type="match status" value="1"/>
</dbReference>
<dbReference type="AlphaFoldDB" id="A0A0D7WA11"/>
<dbReference type="GO" id="GO:0010181">
    <property type="term" value="F:FMN binding"/>
    <property type="evidence" value="ECO:0007669"/>
    <property type="project" value="InterPro"/>
</dbReference>
<dbReference type="PIRSF" id="PIRSF000138">
    <property type="entry name" value="Al-hdrx_acd_dh"/>
    <property type="match status" value="1"/>
</dbReference>
<feature type="domain" description="FMN hydroxy acid dehydrogenase" evidence="8">
    <location>
        <begin position="9"/>
        <end position="388"/>
    </location>
</feature>
<dbReference type="PANTHER" id="PTHR10578">
    <property type="entry name" value="S -2-HYDROXY-ACID OXIDASE-RELATED"/>
    <property type="match status" value="1"/>
</dbReference>
<keyword evidence="4" id="KW-0560">Oxidoreductase</keyword>
<dbReference type="OrthoDB" id="9770452at2"/>
<keyword evidence="3 7" id="KW-0288">FMN</keyword>
<evidence type="ECO:0000256" key="6">
    <source>
        <dbReference type="PIRSR" id="PIRSR000138-1"/>
    </source>
</evidence>
<evidence type="ECO:0000256" key="1">
    <source>
        <dbReference type="ARBA" id="ARBA00001917"/>
    </source>
</evidence>
<name>A0A0D7WA11_9FLAO</name>
<feature type="binding site" evidence="7">
    <location>
        <position position="138"/>
    </location>
    <ligand>
        <name>FMN</name>
        <dbReference type="ChEBI" id="CHEBI:58210"/>
    </ligand>
</feature>
<dbReference type="InterPro" id="IPR008259">
    <property type="entry name" value="FMN_hydac_DH_AS"/>
</dbReference>
<dbReference type="GO" id="GO:0004459">
    <property type="term" value="F:L-lactate dehydrogenase (NAD+) activity"/>
    <property type="evidence" value="ECO:0007669"/>
    <property type="project" value="TreeGrafter"/>
</dbReference>
<feature type="binding site" evidence="7">
    <location>
        <position position="140"/>
    </location>
    <ligand>
        <name>glyoxylate</name>
        <dbReference type="ChEBI" id="CHEBI:36655"/>
    </ligand>
</feature>